<dbReference type="GO" id="GO:0003677">
    <property type="term" value="F:DNA binding"/>
    <property type="evidence" value="ECO:0007669"/>
    <property type="project" value="UniProtKB-KW"/>
</dbReference>
<proteinExistence type="predicted"/>
<reference evidence="8" key="1">
    <citation type="journal article" date="2016" name="Genome Announc.">
        <title>Draft genome sequences of fungus Aspergillus calidoustus.</title>
        <authorList>
            <person name="Horn F."/>
            <person name="Linde J."/>
            <person name="Mattern D.J."/>
            <person name="Walther G."/>
            <person name="Guthke R."/>
            <person name="Scherlach K."/>
            <person name="Martin K."/>
            <person name="Brakhage A.A."/>
            <person name="Petzke L."/>
            <person name="Valiante V."/>
        </authorList>
    </citation>
    <scope>NUCLEOTIDE SEQUENCE [LARGE SCALE GENOMIC DNA]</scope>
    <source>
        <strain evidence="8">SF006504</strain>
    </source>
</reference>
<evidence type="ECO:0000256" key="2">
    <source>
        <dbReference type="ARBA" id="ARBA00023125"/>
    </source>
</evidence>
<dbReference type="PANTHER" id="PTHR47256">
    <property type="entry name" value="ZN(II)2CYS6 TRANSCRIPTION FACTOR (EUROFUNG)-RELATED"/>
    <property type="match status" value="1"/>
</dbReference>
<dbReference type="SUPFAM" id="SSF57701">
    <property type="entry name" value="Zn2/Cys6 DNA-binding domain"/>
    <property type="match status" value="1"/>
</dbReference>
<evidence type="ECO:0000256" key="1">
    <source>
        <dbReference type="ARBA" id="ARBA00023015"/>
    </source>
</evidence>
<accession>A0A0U5GU98</accession>
<evidence type="ECO:0000256" key="5">
    <source>
        <dbReference type="SAM" id="MobiDB-lite"/>
    </source>
</evidence>
<dbReference type="InterPro" id="IPR001138">
    <property type="entry name" value="Zn2Cys6_DnaBD"/>
</dbReference>
<keyword evidence="1" id="KW-0805">Transcription regulation</keyword>
<dbReference type="SMART" id="SM00066">
    <property type="entry name" value="GAL4"/>
    <property type="match status" value="1"/>
</dbReference>
<evidence type="ECO:0000313" key="7">
    <source>
        <dbReference type="EMBL" id="CEN61953.1"/>
    </source>
</evidence>
<dbReference type="PROSITE" id="PS00463">
    <property type="entry name" value="ZN2_CY6_FUNGAL_1"/>
    <property type="match status" value="1"/>
</dbReference>
<dbReference type="Gene3D" id="4.10.240.10">
    <property type="entry name" value="Zn(2)-C6 fungal-type DNA-binding domain"/>
    <property type="match status" value="1"/>
</dbReference>
<dbReference type="EMBL" id="CDMC01000006">
    <property type="protein sequence ID" value="CEN61953.1"/>
    <property type="molecule type" value="Genomic_DNA"/>
</dbReference>
<dbReference type="Proteomes" id="UP000054771">
    <property type="component" value="Unassembled WGS sequence"/>
</dbReference>
<feature type="region of interest" description="Disordered" evidence="5">
    <location>
        <begin position="164"/>
        <end position="185"/>
    </location>
</feature>
<dbReference type="GO" id="GO:0000981">
    <property type="term" value="F:DNA-binding transcription factor activity, RNA polymerase II-specific"/>
    <property type="evidence" value="ECO:0007669"/>
    <property type="project" value="InterPro"/>
</dbReference>
<keyword evidence="4" id="KW-0539">Nucleus</keyword>
<dbReference type="AlphaFoldDB" id="A0A0U5GU98"/>
<keyword evidence="2" id="KW-0238">DNA-binding</keyword>
<dbReference type="OrthoDB" id="4356994at2759"/>
<keyword evidence="8" id="KW-1185">Reference proteome</keyword>
<dbReference type="InterPro" id="IPR053187">
    <property type="entry name" value="Notoamide_regulator"/>
</dbReference>
<evidence type="ECO:0000313" key="8">
    <source>
        <dbReference type="Proteomes" id="UP000054771"/>
    </source>
</evidence>
<dbReference type="OMA" id="SAACTEC"/>
<gene>
    <name evidence="7" type="ORF">ASPCAL08597</name>
</gene>
<feature type="region of interest" description="Disordered" evidence="5">
    <location>
        <begin position="1"/>
        <end position="38"/>
    </location>
</feature>
<dbReference type="Pfam" id="PF00172">
    <property type="entry name" value="Zn_clus"/>
    <property type="match status" value="1"/>
</dbReference>
<keyword evidence="3" id="KW-0804">Transcription</keyword>
<evidence type="ECO:0000256" key="3">
    <source>
        <dbReference type="ARBA" id="ARBA00023163"/>
    </source>
</evidence>
<protein>
    <recommendedName>
        <fullName evidence="6">Zn(2)-C6 fungal-type domain-containing protein</fullName>
    </recommendedName>
</protein>
<dbReference type="CDD" id="cd00067">
    <property type="entry name" value="GAL4"/>
    <property type="match status" value="1"/>
</dbReference>
<dbReference type="PANTHER" id="PTHR47256:SF10">
    <property type="entry name" value="ZN(II)2CYS6 TRANSCRIPTION FACTOR (EUROFUNG)"/>
    <property type="match status" value="1"/>
</dbReference>
<dbReference type="PROSITE" id="PS50048">
    <property type="entry name" value="ZN2_CY6_FUNGAL_2"/>
    <property type="match status" value="1"/>
</dbReference>
<dbReference type="GO" id="GO:0008270">
    <property type="term" value="F:zinc ion binding"/>
    <property type="evidence" value="ECO:0007669"/>
    <property type="project" value="InterPro"/>
</dbReference>
<dbReference type="InterPro" id="IPR036864">
    <property type="entry name" value="Zn2-C6_fun-type_DNA-bd_sf"/>
</dbReference>
<evidence type="ECO:0000259" key="6">
    <source>
        <dbReference type="PROSITE" id="PS50048"/>
    </source>
</evidence>
<evidence type="ECO:0000256" key="4">
    <source>
        <dbReference type="ARBA" id="ARBA00023242"/>
    </source>
</evidence>
<sequence>MDDQMYRPGYRKLAPKVGSEPPAQNRGLEDNRNRRSSTACSECKQRRIKCSVDGTGPPCTECALHGRECIFDERQDKRRKVAREQIIEDLKRTQNDLKRARGYLEYLLDAIRYSNRDEVYALVDAIRSGASDEQIPHLISQITRFPPKFDFFNPADGYPRYNQMLDGGADDTPDGLPDGPSRSRR</sequence>
<name>A0A0U5GU98_ASPCI</name>
<dbReference type="STRING" id="454130.A0A0U5GU98"/>
<organism evidence="7 8">
    <name type="scientific">Aspergillus calidoustus</name>
    <dbReference type="NCBI Taxonomy" id="454130"/>
    <lineage>
        <taxon>Eukaryota</taxon>
        <taxon>Fungi</taxon>
        <taxon>Dikarya</taxon>
        <taxon>Ascomycota</taxon>
        <taxon>Pezizomycotina</taxon>
        <taxon>Eurotiomycetes</taxon>
        <taxon>Eurotiomycetidae</taxon>
        <taxon>Eurotiales</taxon>
        <taxon>Aspergillaceae</taxon>
        <taxon>Aspergillus</taxon>
        <taxon>Aspergillus subgen. Nidulantes</taxon>
    </lineage>
</organism>
<feature type="domain" description="Zn(2)-C6 fungal-type" evidence="6">
    <location>
        <begin position="39"/>
        <end position="71"/>
    </location>
</feature>